<comment type="caution">
    <text evidence="1">The sequence shown here is derived from an EMBL/GenBank/DDBJ whole genome shotgun (WGS) entry which is preliminary data.</text>
</comment>
<evidence type="ECO:0000313" key="2">
    <source>
        <dbReference type="Proteomes" id="UP000004067"/>
    </source>
</evidence>
<dbReference type="HOGENOM" id="CLU_2971027_0_0_9"/>
<evidence type="ECO:0000313" key="1">
    <source>
        <dbReference type="EMBL" id="EGK61673.1"/>
    </source>
</evidence>
<dbReference type="STRING" id="888060.HMPREF9081_0457"/>
<dbReference type="AlphaFoldDB" id="F5RJM2"/>
<gene>
    <name evidence="1" type="ORF">HMPREF9081_0457</name>
</gene>
<protein>
    <submittedName>
        <fullName evidence="1">Uncharacterized protein</fullName>
    </submittedName>
</protein>
<name>F5RJM2_9FIRM</name>
<dbReference type="Proteomes" id="UP000004067">
    <property type="component" value="Unassembled WGS sequence"/>
</dbReference>
<keyword evidence="2" id="KW-1185">Reference proteome</keyword>
<dbReference type="EMBL" id="AFHQ01000012">
    <property type="protein sequence ID" value="EGK61673.1"/>
    <property type="molecule type" value="Genomic_DNA"/>
</dbReference>
<reference evidence="1 2" key="1">
    <citation type="submission" date="2011-04" db="EMBL/GenBank/DDBJ databases">
        <authorList>
            <person name="Muzny D."/>
            <person name="Qin X."/>
            <person name="Deng J."/>
            <person name="Jiang H."/>
            <person name="Liu Y."/>
            <person name="Qu J."/>
            <person name="Song X.-Z."/>
            <person name="Zhang L."/>
            <person name="Thornton R."/>
            <person name="Coyle M."/>
            <person name="Francisco L."/>
            <person name="Jackson L."/>
            <person name="Javaid M."/>
            <person name="Korchina V."/>
            <person name="Kovar C."/>
            <person name="Mata R."/>
            <person name="Mathew T."/>
            <person name="Ngo R."/>
            <person name="Nguyen L."/>
            <person name="Nguyen N."/>
            <person name="Okwuonu G."/>
            <person name="Ongeri F."/>
            <person name="Pham C."/>
            <person name="Simmons D."/>
            <person name="Wilczek-Boney K."/>
            <person name="Hale W."/>
            <person name="Jakkamsetti A."/>
            <person name="Pham P."/>
            <person name="Ruth R."/>
            <person name="San Lucas F."/>
            <person name="Warren J."/>
            <person name="Zhang J."/>
            <person name="Zhao Z."/>
            <person name="Zhou C."/>
            <person name="Zhu D."/>
            <person name="Lee S."/>
            <person name="Bess C."/>
            <person name="Blankenburg K."/>
            <person name="Forbes L."/>
            <person name="Fu Q."/>
            <person name="Gubbala S."/>
            <person name="Hirani K."/>
            <person name="Jayaseelan J.C."/>
            <person name="Lara F."/>
            <person name="Munidasa M."/>
            <person name="Palculict T."/>
            <person name="Patil S."/>
            <person name="Pu L.-L."/>
            <person name="Saada N."/>
            <person name="Tang L."/>
            <person name="Weissenberger G."/>
            <person name="Zhu Y."/>
            <person name="Hemphill L."/>
            <person name="Shang Y."/>
            <person name="Youmans B."/>
            <person name="Ayvaz T."/>
            <person name="Ross M."/>
            <person name="Santibanez J."/>
            <person name="Aqrawi P."/>
            <person name="Gross S."/>
            <person name="Joshi V."/>
            <person name="Fowler G."/>
            <person name="Nazareth L."/>
            <person name="Reid J."/>
            <person name="Worley K."/>
            <person name="Petrosino J."/>
            <person name="Highlander S."/>
            <person name="Gibbs R."/>
        </authorList>
    </citation>
    <scope>NUCLEOTIDE SEQUENCE [LARGE SCALE GENOMIC DNA]</scope>
    <source>
        <strain evidence="1 2">DSM 2778</strain>
    </source>
</reference>
<proteinExistence type="predicted"/>
<accession>F5RJM2</accession>
<sequence length="58" mass="7074">MMNYLHISFLFMICKRFHIVIIATLRKMSILFAMLEHKKRFYDKCYGRMQTTVLQSKP</sequence>
<organism evidence="1 2">
    <name type="scientific">Centipeda periodontii DSM 2778</name>
    <dbReference type="NCBI Taxonomy" id="888060"/>
    <lineage>
        <taxon>Bacteria</taxon>
        <taxon>Bacillati</taxon>
        <taxon>Bacillota</taxon>
        <taxon>Negativicutes</taxon>
        <taxon>Selenomonadales</taxon>
        <taxon>Selenomonadaceae</taxon>
        <taxon>Centipeda</taxon>
    </lineage>
</organism>